<dbReference type="WBParaSite" id="SMUV_0000084101-mRNA-1">
    <property type="protein sequence ID" value="SMUV_0000084101-mRNA-1"/>
    <property type="gene ID" value="SMUV_0000084101"/>
</dbReference>
<proteinExistence type="predicted"/>
<organism evidence="1 2">
    <name type="scientific">Syphacia muris</name>
    <dbReference type="NCBI Taxonomy" id="451379"/>
    <lineage>
        <taxon>Eukaryota</taxon>
        <taxon>Metazoa</taxon>
        <taxon>Ecdysozoa</taxon>
        <taxon>Nematoda</taxon>
        <taxon>Chromadorea</taxon>
        <taxon>Rhabditida</taxon>
        <taxon>Spirurina</taxon>
        <taxon>Oxyuridomorpha</taxon>
        <taxon>Oxyuroidea</taxon>
        <taxon>Oxyuridae</taxon>
        <taxon>Syphacia</taxon>
    </lineage>
</organism>
<reference evidence="2" key="1">
    <citation type="submission" date="2017-02" db="UniProtKB">
        <authorList>
            <consortium name="WormBaseParasite"/>
        </authorList>
    </citation>
    <scope>IDENTIFICATION</scope>
</reference>
<evidence type="ECO:0000313" key="1">
    <source>
        <dbReference type="Proteomes" id="UP000046393"/>
    </source>
</evidence>
<evidence type="ECO:0000313" key="2">
    <source>
        <dbReference type="WBParaSite" id="SMUV_0000084101-mRNA-1"/>
    </source>
</evidence>
<dbReference type="AlphaFoldDB" id="A0A0N5A9Q6"/>
<sequence length="99" mass="10616">MKRMVTAAAADDDDDDADADASVAVFAADADADAGLSLYFGLFCQLVESLNLRDRSHDACGVKLAIYVFDRIGKREIKNLEMRRMNGAEGLIGTDSAAL</sequence>
<name>A0A0N5A9Q6_9BILA</name>
<accession>A0A0N5A9Q6</accession>
<dbReference type="Proteomes" id="UP000046393">
    <property type="component" value="Unplaced"/>
</dbReference>
<protein>
    <submittedName>
        <fullName evidence="2">Uncharacterized protein</fullName>
    </submittedName>
</protein>
<keyword evidence="1" id="KW-1185">Reference proteome</keyword>